<comment type="caution">
    <text evidence="4">The sequence shown here is derived from an EMBL/GenBank/DDBJ whole genome shotgun (WGS) entry which is preliminary data.</text>
</comment>
<dbReference type="SUPFAM" id="SSF52266">
    <property type="entry name" value="SGNH hydrolase"/>
    <property type="match status" value="1"/>
</dbReference>
<dbReference type="InterPro" id="IPR036514">
    <property type="entry name" value="SGNH_hydro_sf"/>
</dbReference>
<feature type="chain" id="PRO_5039643614" evidence="2">
    <location>
        <begin position="19"/>
        <end position="290"/>
    </location>
</feature>
<name>A0A9D1GPN4_9BACT</name>
<feature type="domain" description="Sialate O-acetylesterase" evidence="3">
    <location>
        <begin position="59"/>
        <end position="283"/>
    </location>
</feature>
<organism evidence="4 5">
    <name type="scientific">Candidatus Cryptobacteroides merdipullorum</name>
    <dbReference type="NCBI Taxonomy" id="2840771"/>
    <lineage>
        <taxon>Bacteria</taxon>
        <taxon>Pseudomonadati</taxon>
        <taxon>Bacteroidota</taxon>
        <taxon>Bacteroidia</taxon>
        <taxon>Bacteroidales</taxon>
        <taxon>Candidatus Cryptobacteroides</taxon>
    </lineage>
</organism>
<evidence type="ECO:0000259" key="3">
    <source>
        <dbReference type="Pfam" id="PF03629"/>
    </source>
</evidence>
<dbReference type="GO" id="GO:0016788">
    <property type="term" value="F:hydrolase activity, acting on ester bonds"/>
    <property type="evidence" value="ECO:0007669"/>
    <property type="project" value="UniProtKB-ARBA"/>
</dbReference>
<evidence type="ECO:0000313" key="4">
    <source>
        <dbReference type="EMBL" id="HIT47599.1"/>
    </source>
</evidence>
<dbReference type="EMBL" id="DVLC01000128">
    <property type="protein sequence ID" value="HIT47599.1"/>
    <property type="molecule type" value="Genomic_DNA"/>
</dbReference>
<dbReference type="AlphaFoldDB" id="A0A9D1GPN4"/>
<dbReference type="PANTHER" id="PTHR31988">
    <property type="entry name" value="ESTERASE, PUTATIVE (DUF303)-RELATED"/>
    <property type="match status" value="1"/>
</dbReference>
<dbReference type="InterPro" id="IPR052940">
    <property type="entry name" value="Carb_Esterase_6"/>
</dbReference>
<dbReference type="Proteomes" id="UP000886881">
    <property type="component" value="Unassembled WGS sequence"/>
</dbReference>
<dbReference type="Pfam" id="PF03629">
    <property type="entry name" value="SASA"/>
    <property type="match status" value="1"/>
</dbReference>
<reference evidence="4" key="1">
    <citation type="submission" date="2020-10" db="EMBL/GenBank/DDBJ databases">
        <authorList>
            <person name="Gilroy R."/>
        </authorList>
    </citation>
    <scope>NUCLEOTIDE SEQUENCE</scope>
    <source>
        <strain evidence="4">ChiHecec2B26-709</strain>
    </source>
</reference>
<dbReference type="PANTHER" id="PTHR31988:SF19">
    <property type="entry name" value="9-O-ACETYL-N-ACETYLNEURAMINIC ACID DEACETYLASE-RELATED"/>
    <property type="match status" value="1"/>
</dbReference>
<keyword evidence="2" id="KW-0732">Signal</keyword>
<accession>A0A9D1GPN4</accession>
<keyword evidence="1" id="KW-0378">Hydrolase</keyword>
<sequence length="290" mass="31211">MRHLFMTTALLLASAASARGPESLSAAGFADAGQSPSQAAVLHSGRIVEADGPDQAGELDIYLCIGQSNMAGRGELGAEYADTLDSVWLLDADGKMEPACNPLNKYSTIRKDIAMQGVGPAWSFAQSMAERTGRRVGLVVNARGGSSIDSWLKGAADGYYEQALARTRQALEYGSLKAVIWHQGETDIAEPEAYLPKLEKLVSDLRADLGIPQLPFIFGELAPWLKDATAGEFREMLHEAARAIPYSACVSSQGLTPLRDEHDPHFDASSQVILGRRYAEALLEMPGMDE</sequence>
<dbReference type="InterPro" id="IPR005181">
    <property type="entry name" value="SASA"/>
</dbReference>
<evidence type="ECO:0000256" key="2">
    <source>
        <dbReference type="SAM" id="SignalP"/>
    </source>
</evidence>
<feature type="signal peptide" evidence="2">
    <location>
        <begin position="1"/>
        <end position="18"/>
    </location>
</feature>
<proteinExistence type="predicted"/>
<evidence type="ECO:0000256" key="1">
    <source>
        <dbReference type="ARBA" id="ARBA00022801"/>
    </source>
</evidence>
<evidence type="ECO:0000313" key="5">
    <source>
        <dbReference type="Proteomes" id="UP000886881"/>
    </source>
</evidence>
<protein>
    <submittedName>
        <fullName evidence="4">Sialate O-acetylesterase</fullName>
    </submittedName>
</protein>
<gene>
    <name evidence="4" type="ORF">IAC35_07065</name>
</gene>
<dbReference type="Gene3D" id="3.40.50.1110">
    <property type="entry name" value="SGNH hydrolase"/>
    <property type="match status" value="1"/>
</dbReference>
<reference evidence="4" key="2">
    <citation type="journal article" date="2021" name="PeerJ">
        <title>Extensive microbial diversity within the chicken gut microbiome revealed by metagenomics and culture.</title>
        <authorList>
            <person name="Gilroy R."/>
            <person name="Ravi A."/>
            <person name="Getino M."/>
            <person name="Pursley I."/>
            <person name="Horton D.L."/>
            <person name="Alikhan N.F."/>
            <person name="Baker D."/>
            <person name="Gharbi K."/>
            <person name="Hall N."/>
            <person name="Watson M."/>
            <person name="Adriaenssens E.M."/>
            <person name="Foster-Nyarko E."/>
            <person name="Jarju S."/>
            <person name="Secka A."/>
            <person name="Antonio M."/>
            <person name="Oren A."/>
            <person name="Chaudhuri R.R."/>
            <person name="La Ragione R."/>
            <person name="Hildebrand F."/>
            <person name="Pallen M.J."/>
        </authorList>
    </citation>
    <scope>NUCLEOTIDE SEQUENCE</scope>
    <source>
        <strain evidence="4">ChiHecec2B26-709</strain>
    </source>
</reference>